<keyword evidence="9" id="KW-0460">Magnesium</keyword>
<dbReference type="PIRSF" id="PIRSF000156">
    <property type="entry name" value="Pyruvate_dh_E1"/>
    <property type="match status" value="1"/>
</dbReference>
<dbReference type="Gene3D" id="3.40.50.920">
    <property type="match status" value="1"/>
</dbReference>
<dbReference type="InterPro" id="IPR055152">
    <property type="entry name" value="Transketolase-like_C_2"/>
</dbReference>
<dbReference type="InterPro" id="IPR004660">
    <property type="entry name" value="PDH_E1"/>
</dbReference>
<comment type="function">
    <text evidence="8">Component of the pyruvate dehydrogenase (PDH) complex, that catalyzes the overall conversion of pyruvate to acetyl-CoA and CO(2).</text>
</comment>
<reference evidence="13 14" key="1">
    <citation type="journal article" date="2019" name="Extremophiles">
        <title>Biogeography of thermophiles and predominance of Thermus scotoductus in domestic water heaters.</title>
        <authorList>
            <person name="Wilpiszeski R.L."/>
            <person name="Zhang Z."/>
            <person name="House C.H."/>
        </authorList>
    </citation>
    <scope>NUCLEOTIDE SEQUENCE [LARGE SCALE GENOMIC DNA]</scope>
    <source>
        <strain evidence="13 14">28_S28</strain>
    </source>
</reference>
<feature type="domain" description="Transketolase-like C-terminal" evidence="12">
    <location>
        <begin position="741"/>
        <end position="871"/>
    </location>
</feature>
<dbReference type="SUPFAM" id="SSF52922">
    <property type="entry name" value="TK C-terminal domain-like"/>
    <property type="match status" value="1"/>
</dbReference>
<feature type="binding site" evidence="9">
    <location>
        <position position="285"/>
    </location>
    <ligand>
        <name>Mg(2+)</name>
        <dbReference type="ChEBI" id="CHEBI:18420"/>
    </ligand>
</feature>
<dbReference type="EMBL" id="PELV01000377">
    <property type="protein sequence ID" value="RTH15555.1"/>
    <property type="molecule type" value="Genomic_DNA"/>
</dbReference>
<dbReference type="InterPro" id="IPR009014">
    <property type="entry name" value="Transketo_C/PFOR_II"/>
</dbReference>
<feature type="binding site" evidence="9">
    <location>
        <position position="287"/>
    </location>
    <ligand>
        <name>Mg(2+)</name>
        <dbReference type="ChEBI" id="CHEBI:18420"/>
    </ligand>
</feature>
<evidence type="ECO:0000256" key="1">
    <source>
        <dbReference type="ARBA" id="ARBA00001964"/>
    </source>
</evidence>
<dbReference type="CDD" id="cd02017">
    <property type="entry name" value="TPP_E1_EcPDC_like"/>
    <property type="match status" value="1"/>
</dbReference>
<evidence type="ECO:0000256" key="4">
    <source>
        <dbReference type="ARBA" id="ARBA00023002"/>
    </source>
</evidence>
<dbReference type="InterPro" id="IPR005474">
    <property type="entry name" value="Transketolase_N"/>
</dbReference>
<evidence type="ECO:0000259" key="11">
    <source>
        <dbReference type="Pfam" id="PF17831"/>
    </source>
</evidence>
<keyword evidence="5 8" id="KW-0786">Thiamine pyrophosphate</keyword>
<dbReference type="InterPro" id="IPR041621">
    <property type="entry name" value="PDH_E1_M"/>
</dbReference>
<dbReference type="Pfam" id="PF00456">
    <property type="entry name" value="Transketolase_N"/>
    <property type="match status" value="1"/>
</dbReference>
<dbReference type="InterPro" id="IPR035807">
    <property type="entry name" value="PDC_E1_N"/>
</dbReference>
<comment type="caution">
    <text evidence="13">The sequence shown here is derived from an EMBL/GenBank/DDBJ whole genome shotgun (WGS) entry which is preliminary data.</text>
</comment>
<protein>
    <recommendedName>
        <fullName evidence="3 8">Pyruvate dehydrogenase E1 component</fullName>
        <ecNumber evidence="2 8">1.2.4.1</ecNumber>
    </recommendedName>
</protein>
<dbReference type="RefSeq" id="WP_126203516.1">
    <property type="nucleotide sequence ID" value="NZ_PELV01000377.1"/>
</dbReference>
<feature type="domain" description="Pyruvate dehydrogenase E1 component middle" evidence="11">
    <location>
        <begin position="508"/>
        <end position="725"/>
    </location>
</feature>
<evidence type="ECO:0000313" key="14">
    <source>
        <dbReference type="Proteomes" id="UP000287439"/>
    </source>
</evidence>
<name>A0A430RJX7_THESC</name>
<sequence>MQGGRLTAVNADALKQALEALSPEELARLKEEENREWRESLEYVLRVEGFARVEELLRLLDEYLYLEGFFPQNRLSTPYLNTIPQHKEPPYPGDLGLERRIANILRWNVAMMVTRANKKADGIGGHISTYASIAELYEVGFNHFFRGPEAGLDRDLVFFQGHSSPGIYARAFLEGRLSEADLENFRREVHPPVPGGRGLSSYPHPWLMPDFWEFPTVSMGLGPIQAIYQARFMRYLEDRGLKPKSTAKVWAFLGDGEHDEPETVGALHLAARENLDNLIFVVNANLQRLDGPVRGNSKVIQELERLYRGAGWRVIKVVWGSAWDRLLAKDKEGHLLRRFEALVDGESQRYAAFGAKELKERFFNTPELKQLIEGMSDEELDELTRSRGGHDLVKIYAAYKAAVEHKGSPVVILARTIKGYGMGPTAMAKNVAHQVKKLTEEDLKEARTFLGIPIPEEKLSELPYYHPGPDSPEVRYLLERRRALGGFVPERQVRFKGGLEVPGEEFFQEFYEGTGGREISTTMAFVRILAKLLRHPRIGKLIVPIVPDEARTFGMEALIAQVGIYSPQGQLYIPVDAGTLTAYKESKEGQILEEGITEAGAMADFIAAGTAYAHWGIPTIPFLITYSMFGLQRIGDLVWAAADQRTRGFLLGATAGRTTLEGEGLQHQDGQSHIYALAAPNLLAYDPAFAYEFAVILEDGLRRMYQKGEDVFYYITIENENYPHPPMPEPREKVKEGILKGLYLFRLGEGEGPRVQLLGSGPILPQAVKAQELLKGYGVVADVWSATSYKALYYDAIEAERERRLLGKARKPYVAEALEGHEGPVVAASDYLKALPNLIRGYLDRPFCALGTDGFGRSDTREALRDFFEVDARHIAYAALSLLAEEGQVPAKLLAKARKELGLELLETPPHRR</sequence>
<dbReference type="PANTHER" id="PTHR43825:SF3">
    <property type="entry name" value="PYRUVATE DEHYDROGENASE E1 COMPONENT"/>
    <property type="match status" value="1"/>
</dbReference>
<evidence type="ECO:0000256" key="8">
    <source>
        <dbReference type="PIRNR" id="PIRNR000156"/>
    </source>
</evidence>
<dbReference type="FunFam" id="3.40.50.970:FF:000011">
    <property type="entry name" value="Pyruvate dehydrogenase E1 component"/>
    <property type="match status" value="1"/>
</dbReference>
<evidence type="ECO:0000256" key="7">
    <source>
        <dbReference type="ARBA" id="ARBA00051231"/>
    </source>
</evidence>
<feature type="binding site" evidence="9">
    <location>
        <position position="255"/>
    </location>
    <ligand>
        <name>Mg(2+)</name>
        <dbReference type="ChEBI" id="CHEBI:18420"/>
    </ligand>
</feature>
<dbReference type="Pfam" id="PF17831">
    <property type="entry name" value="PDH_E1_M"/>
    <property type="match status" value="1"/>
</dbReference>
<dbReference type="Pfam" id="PF22613">
    <property type="entry name" value="Transketolase_C_1"/>
    <property type="match status" value="1"/>
</dbReference>
<gene>
    <name evidence="13" type="primary">aceE</name>
    <name evidence="13" type="ORF">CSW41_10165</name>
</gene>
<dbReference type="InterPro" id="IPR029061">
    <property type="entry name" value="THDP-binding"/>
</dbReference>
<dbReference type="GO" id="GO:0004739">
    <property type="term" value="F:pyruvate dehydrogenase (acetyl-transferring) activity"/>
    <property type="evidence" value="ECO:0007669"/>
    <property type="project" value="UniProtKB-EC"/>
</dbReference>
<comment type="cofactor">
    <cofactor evidence="9">
        <name>Mg(2+)</name>
        <dbReference type="ChEBI" id="CHEBI:18420"/>
    </cofactor>
</comment>
<organism evidence="13 14">
    <name type="scientific">Thermus scotoductus</name>
    <dbReference type="NCBI Taxonomy" id="37636"/>
    <lineage>
        <taxon>Bacteria</taxon>
        <taxon>Thermotogati</taxon>
        <taxon>Deinococcota</taxon>
        <taxon>Deinococci</taxon>
        <taxon>Thermales</taxon>
        <taxon>Thermaceae</taxon>
        <taxon>Thermus</taxon>
    </lineage>
</organism>
<evidence type="ECO:0000256" key="2">
    <source>
        <dbReference type="ARBA" id="ARBA00012281"/>
    </source>
</evidence>
<comment type="cofactor">
    <cofactor evidence="1 8">
        <name>thiamine diphosphate</name>
        <dbReference type="ChEBI" id="CHEBI:58937"/>
    </cofactor>
</comment>
<keyword evidence="9" id="KW-0479">Metal-binding</keyword>
<dbReference type="AlphaFoldDB" id="A0A430RJX7"/>
<evidence type="ECO:0000256" key="5">
    <source>
        <dbReference type="ARBA" id="ARBA00023052"/>
    </source>
</evidence>
<keyword evidence="4 8" id="KW-0560">Oxidoreductase</keyword>
<evidence type="ECO:0000313" key="13">
    <source>
        <dbReference type="EMBL" id="RTH15555.1"/>
    </source>
</evidence>
<evidence type="ECO:0000259" key="10">
    <source>
        <dbReference type="Pfam" id="PF00456"/>
    </source>
</evidence>
<evidence type="ECO:0000256" key="6">
    <source>
        <dbReference type="ARBA" id="ARBA00023317"/>
    </source>
</evidence>
<dbReference type="InterPro" id="IPR051157">
    <property type="entry name" value="PDH/Transketolase"/>
</dbReference>
<evidence type="ECO:0000256" key="9">
    <source>
        <dbReference type="PIRSR" id="PIRSR000156-1"/>
    </source>
</evidence>
<dbReference type="Gene3D" id="3.40.50.970">
    <property type="match status" value="2"/>
</dbReference>
<dbReference type="EC" id="1.2.4.1" evidence="2 8"/>
<dbReference type="GO" id="GO:0046872">
    <property type="term" value="F:metal ion binding"/>
    <property type="evidence" value="ECO:0007669"/>
    <property type="project" value="UniProtKB-KW"/>
</dbReference>
<dbReference type="NCBIfam" id="TIGR00759">
    <property type="entry name" value="aceE"/>
    <property type="match status" value="1"/>
</dbReference>
<accession>A0A430RJX7</accession>
<proteinExistence type="predicted"/>
<dbReference type="SUPFAM" id="SSF52518">
    <property type="entry name" value="Thiamin diphosphate-binding fold (THDP-binding)"/>
    <property type="match status" value="2"/>
</dbReference>
<feature type="domain" description="Transketolase N-terminal" evidence="10">
    <location>
        <begin position="124"/>
        <end position="320"/>
    </location>
</feature>
<comment type="catalytic activity">
    <reaction evidence="7 8">
        <text>N(6)-[(R)-lipoyl]-L-lysyl-[protein] + pyruvate + H(+) = N(6)-[(R)-S(8)-acetyldihydrolipoyl]-L-lysyl-[protein] + CO2</text>
        <dbReference type="Rhea" id="RHEA:19189"/>
        <dbReference type="Rhea" id="RHEA-COMP:10474"/>
        <dbReference type="Rhea" id="RHEA-COMP:10478"/>
        <dbReference type="ChEBI" id="CHEBI:15361"/>
        <dbReference type="ChEBI" id="CHEBI:15378"/>
        <dbReference type="ChEBI" id="CHEBI:16526"/>
        <dbReference type="ChEBI" id="CHEBI:83099"/>
        <dbReference type="ChEBI" id="CHEBI:83111"/>
        <dbReference type="EC" id="1.2.4.1"/>
    </reaction>
</comment>
<dbReference type="PANTHER" id="PTHR43825">
    <property type="entry name" value="PYRUVATE DEHYDROGENASE E1 COMPONENT"/>
    <property type="match status" value="1"/>
</dbReference>
<evidence type="ECO:0000256" key="3">
    <source>
        <dbReference type="ARBA" id="ARBA00017172"/>
    </source>
</evidence>
<dbReference type="Proteomes" id="UP000287439">
    <property type="component" value="Unassembled WGS sequence"/>
</dbReference>
<keyword evidence="6 8" id="KW-0670">Pyruvate</keyword>
<evidence type="ECO:0000259" key="12">
    <source>
        <dbReference type="Pfam" id="PF22613"/>
    </source>
</evidence>